<gene>
    <name evidence="1" type="ORF">S03H2_24270</name>
</gene>
<reference evidence="1" key="1">
    <citation type="journal article" date="2014" name="Front. Microbiol.">
        <title>High frequency of phylogenetically diverse reductive dehalogenase-homologous genes in deep subseafloor sedimentary metagenomes.</title>
        <authorList>
            <person name="Kawai M."/>
            <person name="Futagami T."/>
            <person name="Toyoda A."/>
            <person name="Takaki Y."/>
            <person name="Nishi S."/>
            <person name="Hori S."/>
            <person name="Arai W."/>
            <person name="Tsubouchi T."/>
            <person name="Morono Y."/>
            <person name="Uchiyama I."/>
            <person name="Ito T."/>
            <person name="Fujiyama A."/>
            <person name="Inagaki F."/>
            <person name="Takami H."/>
        </authorList>
    </citation>
    <scope>NUCLEOTIDE SEQUENCE</scope>
    <source>
        <strain evidence="1">Expedition CK06-06</strain>
    </source>
</reference>
<name>X1G5P7_9ZZZZ</name>
<organism evidence="1">
    <name type="scientific">marine sediment metagenome</name>
    <dbReference type="NCBI Taxonomy" id="412755"/>
    <lineage>
        <taxon>unclassified sequences</taxon>
        <taxon>metagenomes</taxon>
        <taxon>ecological metagenomes</taxon>
    </lineage>
</organism>
<feature type="non-terminal residue" evidence="1">
    <location>
        <position position="1"/>
    </location>
</feature>
<dbReference type="EMBL" id="BARU01013443">
    <property type="protein sequence ID" value="GAH36884.1"/>
    <property type="molecule type" value="Genomic_DNA"/>
</dbReference>
<protein>
    <submittedName>
        <fullName evidence="1">Uncharacterized protein</fullName>
    </submittedName>
</protein>
<proteinExistence type="predicted"/>
<accession>X1G5P7</accession>
<evidence type="ECO:0000313" key="1">
    <source>
        <dbReference type="EMBL" id="GAH36884.1"/>
    </source>
</evidence>
<comment type="caution">
    <text evidence="1">The sequence shown here is derived from an EMBL/GenBank/DDBJ whole genome shotgun (WGS) entry which is preliminary data.</text>
</comment>
<sequence length="32" mass="3651">LQKKFDRELPQEAVKQLQGLKFAPIEKVLKAG</sequence>
<dbReference type="AlphaFoldDB" id="X1G5P7"/>